<dbReference type="RefSeq" id="WP_135762382.1">
    <property type="nucleotide sequence ID" value="NZ_RQHV01000001.1"/>
</dbReference>
<dbReference type="OrthoDB" id="344970at2"/>
<sequence>MSLLDQLAFPILFIWFIGLLLSLFRRDLETHWKFFFFLVFCFYMVQFFPEFWAGVARWKESPKRELLSWLGSMGQAIYVFLFLLWPLVLIRIYYSASNNLSKTLIPVLSYGTVVYWALFFMWTYYTKEWYKFIEDYIMNK</sequence>
<dbReference type="AlphaFoldDB" id="A0A4R9LUZ1"/>
<feature type="transmembrane region" description="Helical" evidence="1">
    <location>
        <begin position="106"/>
        <end position="125"/>
    </location>
</feature>
<gene>
    <name evidence="2" type="ORF">EHS11_00060</name>
</gene>
<accession>A0A4R9LUZ1</accession>
<keyword evidence="1" id="KW-0812">Transmembrane</keyword>
<dbReference type="EMBL" id="RQHV01000001">
    <property type="protein sequence ID" value="TGN16749.1"/>
    <property type="molecule type" value="Genomic_DNA"/>
</dbReference>
<name>A0A4R9LUZ1_9LEPT</name>
<keyword evidence="1" id="KW-0472">Membrane</keyword>
<evidence type="ECO:0000256" key="1">
    <source>
        <dbReference type="SAM" id="Phobius"/>
    </source>
</evidence>
<evidence type="ECO:0000313" key="3">
    <source>
        <dbReference type="Proteomes" id="UP000298264"/>
    </source>
</evidence>
<feature type="transmembrane region" description="Helical" evidence="1">
    <location>
        <begin position="75"/>
        <end position="94"/>
    </location>
</feature>
<reference evidence="2" key="1">
    <citation type="journal article" date="2019" name="PLoS Negl. Trop. Dis.">
        <title>Revisiting the worldwide diversity of Leptospira species in the environment.</title>
        <authorList>
            <person name="Vincent A.T."/>
            <person name="Schiettekatte O."/>
            <person name="Bourhy P."/>
            <person name="Veyrier F.J."/>
            <person name="Picardeau M."/>
        </authorList>
    </citation>
    <scope>NUCLEOTIDE SEQUENCE [LARGE SCALE GENOMIC DNA]</scope>
    <source>
        <strain evidence="2">201400974</strain>
    </source>
</reference>
<organism evidence="2 3">
    <name type="scientific">Leptospira ilyithenensis</name>
    <dbReference type="NCBI Taxonomy" id="2484901"/>
    <lineage>
        <taxon>Bacteria</taxon>
        <taxon>Pseudomonadati</taxon>
        <taxon>Spirochaetota</taxon>
        <taxon>Spirochaetia</taxon>
        <taxon>Leptospirales</taxon>
        <taxon>Leptospiraceae</taxon>
        <taxon>Leptospira</taxon>
    </lineage>
</organism>
<protein>
    <submittedName>
        <fullName evidence="2">Uncharacterized protein</fullName>
    </submittedName>
</protein>
<comment type="caution">
    <text evidence="2">The sequence shown here is derived from an EMBL/GenBank/DDBJ whole genome shotgun (WGS) entry which is preliminary data.</text>
</comment>
<feature type="transmembrane region" description="Helical" evidence="1">
    <location>
        <begin position="6"/>
        <end position="24"/>
    </location>
</feature>
<feature type="transmembrane region" description="Helical" evidence="1">
    <location>
        <begin position="36"/>
        <end position="55"/>
    </location>
</feature>
<dbReference type="Proteomes" id="UP000298264">
    <property type="component" value="Unassembled WGS sequence"/>
</dbReference>
<keyword evidence="1" id="KW-1133">Transmembrane helix</keyword>
<keyword evidence="3" id="KW-1185">Reference proteome</keyword>
<proteinExistence type="predicted"/>
<evidence type="ECO:0000313" key="2">
    <source>
        <dbReference type="EMBL" id="TGN16749.1"/>
    </source>
</evidence>